<comment type="caution">
    <text evidence="1">The sequence shown here is derived from an EMBL/GenBank/DDBJ whole genome shotgun (WGS) entry which is preliminary data.</text>
</comment>
<evidence type="ECO:0000313" key="2">
    <source>
        <dbReference type="Proteomes" id="UP001157353"/>
    </source>
</evidence>
<dbReference type="EMBL" id="BSPQ01000013">
    <property type="protein sequence ID" value="GLS91539.1"/>
    <property type="molecule type" value="Genomic_DNA"/>
</dbReference>
<name>A0ABQ6E2S3_9GAMM</name>
<proteinExistence type="predicted"/>
<sequence>MAAYNASDVADLLRQIGAHDQLLADAYVYGSVNELQSESRKIGSLHKSGLLRPDDEIGDYRVTAELKRMLNRLMRKQSSYRQLSDMGKVIDTLNEMVIDYQMAVQSNQHDDAEYYLDQLDDLLYEAKDNLNVSLENMHHAISSQFGFVSTLSAKVRENERALAYAQKLLTELQQIDPESCYEWADWACPSDFARKISGFVYWFNQTLPRLRFIIDNMRLSLFRLRRDEKQASLLRNMARYLVQHPEFEISETLFEDDQLPETLKLAPAMPLKSYVDTRNTELETPLIALVQALRKQAKSERLVERESSDLEFEELPELVIDHDFFEEQTEQLFEQVIKHGEPISAINYWQSALQSWIVSDQLIDPKEWVELVFSSYCKLTNDQQDALDIKPKGTVLPGTDANYTYSDVLVLLR</sequence>
<accession>A0ABQ6E2S3</accession>
<protein>
    <recommendedName>
        <fullName evidence="3">Phosphoenolpyruvate carboxylase</fullName>
    </recommendedName>
</protein>
<reference evidence="2" key="1">
    <citation type="journal article" date="2019" name="Int. J. Syst. Evol. Microbiol.">
        <title>The Global Catalogue of Microorganisms (GCM) 10K type strain sequencing project: providing services to taxonomists for standard genome sequencing and annotation.</title>
        <authorList>
            <consortium name="The Broad Institute Genomics Platform"/>
            <consortium name="The Broad Institute Genome Sequencing Center for Infectious Disease"/>
            <person name="Wu L."/>
            <person name="Ma J."/>
        </authorList>
    </citation>
    <scope>NUCLEOTIDE SEQUENCE [LARGE SCALE GENOMIC DNA]</scope>
    <source>
        <strain evidence="2">NBRC 103166</strain>
    </source>
</reference>
<dbReference type="Proteomes" id="UP001157353">
    <property type="component" value="Unassembled WGS sequence"/>
</dbReference>
<evidence type="ECO:0008006" key="3">
    <source>
        <dbReference type="Google" id="ProtNLM"/>
    </source>
</evidence>
<organism evidence="1 2">
    <name type="scientific">Psychromonas marina</name>
    <dbReference type="NCBI Taxonomy" id="88364"/>
    <lineage>
        <taxon>Bacteria</taxon>
        <taxon>Pseudomonadati</taxon>
        <taxon>Pseudomonadota</taxon>
        <taxon>Gammaproteobacteria</taxon>
        <taxon>Alteromonadales</taxon>
        <taxon>Psychromonadaceae</taxon>
        <taxon>Psychromonas</taxon>
    </lineage>
</organism>
<dbReference type="RefSeq" id="WP_284204651.1">
    <property type="nucleotide sequence ID" value="NZ_BSPQ01000013.1"/>
</dbReference>
<keyword evidence="2" id="KW-1185">Reference proteome</keyword>
<evidence type="ECO:0000313" key="1">
    <source>
        <dbReference type="EMBL" id="GLS91539.1"/>
    </source>
</evidence>
<gene>
    <name evidence="1" type="ORF">GCM10007916_26080</name>
</gene>